<protein>
    <submittedName>
        <fullName evidence="2">Uncharacterized protein</fullName>
    </submittedName>
</protein>
<feature type="transmembrane region" description="Helical" evidence="1">
    <location>
        <begin position="90"/>
        <end position="107"/>
    </location>
</feature>
<dbReference type="RefSeq" id="WP_344975101.1">
    <property type="nucleotide sequence ID" value="NZ_BAABFN010000001.1"/>
</dbReference>
<gene>
    <name evidence="2" type="ORF">GCM10023143_05970</name>
</gene>
<proteinExistence type="predicted"/>
<keyword evidence="1" id="KW-0812">Transmembrane</keyword>
<accession>A0ABP8FG73</accession>
<feature type="transmembrane region" description="Helical" evidence="1">
    <location>
        <begin position="56"/>
        <end position="78"/>
    </location>
</feature>
<evidence type="ECO:0000313" key="2">
    <source>
        <dbReference type="EMBL" id="GAA4303057.1"/>
    </source>
</evidence>
<evidence type="ECO:0000256" key="1">
    <source>
        <dbReference type="SAM" id="Phobius"/>
    </source>
</evidence>
<name>A0ABP8FG73_9BACT</name>
<dbReference type="Proteomes" id="UP001501207">
    <property type="component" value="Unassembled WGS sequence"/>
</dbReference>
<keyword evidence="1" id="KW-1133">Transmembrane helix</keyword>
<evidence type="ECO:0000313" key="3">
    <source>
        <dbReference type="Proteomes" id="UP001501207"/>
    </source>
</evidence>
<sequence>MYGKRRYCGPIGEDPPAGGGEEGLGFIGLLPGVEGLAPGLGVDVGGMGEVLDGGRLFILLSAGGMDCIVLSALPLPLLLRVELHAARKAAATRIVIPGLKIFFMGVLF</sequence>
<keyword evidence="3" id="KW-1185">Reference proteome</keyword>
<reference evidence="3" key="1">
    <citation type="journal article" date="2019" name="Int. J. Syst. Evol. Microbiol.">
        <title>The Global Catalogue of Microorganisms (GCM) 10K type strain sequencing project: providing services to taxonomists for standard genome sequencing and annotation.</title>
        <authorList>
            <consortium name="The Broad Institute Genomics Platform"/>
            <consortium name="The Broad Institute Genome Sequencing Center for Infectious Disease"/>
            <person name="Wu L."/>
            <person name="Ma J."/>
        </authorList>
    </citation>
    <scope>NUCLEOTIDE SEQUENCE [LARGE SCALE GENOMIC DNA]</scope>
    <source>
        <strain evidence="3">JCM 17664</strain>
    </source>
</reference>
<keyword evidence="1" id="KW-0472">Membrane</keyword>
<organism evidence="2 3">
    <name type="scientific">Compostibacter hankyongensis</name>
    <dbReference type="NCBI Taxonomy" id="1007089"/>
    <lineage>
        <taxon>Bacteria</taxon>
        <taxon>Pseudomonadati</taxon>
        <taxon>Bacteroidota</taxon>
        <taxon>Chitinophagia</taxon>
        <taxon>Chitinophagales</taxon>
        <taxon>Chitinophagaceae</taxon>
        <taxon>Compostibacter</taxon>
    </lineage>
</organism>
<dbReference type="EMBL" id="BAABFN010000001">
    <property type="protein sequence ID" value="GAA4303057.1"/>
    <property type="molecule type" value="Genomic_DNA"/>
</dbReference>
<comment type="caution">
    <text evidence="2">The sequence shown here is derived from an EMBL/GenBank/DDBJ whole genome shotgun (WGS) entry which is preliminary data.</text>
</comment>